<protein>
    <recommendedName>
        <fullName evidence="6">PASTA domain-containing protein</fullName>
    </recommendedName>
</protein>
<dbReference type="SMART" id="SM00740">
    <property type="entry name" value="PASTA"/>
    <property type="match status" value="1"/>
</dbReference>
<feature type="compositionally biased region" description="Basic and acidic residues" evidence="1">
    <location>
        <begin position="72"/>
        <end position="84"/>
    </location>
</feature>
<dbReference type="AlphaFoldDB" id="A0A086YZX5"/>
<gene>
    <name evidence="4" type="ORF">BACT_0526</name>
</gene>
<evidence type="ECO:0000259" key="3">
    <source>
        <dbReference type="PROSITE" id="PS51178"/>
    </source>
</evidence>
<evidence type="ECO:0000259" key="2">
    <source>
        <dbReference type="PROSITE" id="PS50835"/>
    </source>
</evidence>
<evidence type="ECO:0000313" key="4">
    <source>
        <dbReference type="EMBL" id="KFI39825.1"/>
    </source>
</evidence>
<dbReference type="Pfam" id="PF03793">
    <property type="entry name" value="PASTA"/>
    <property type="match status" value="1"/>
</dbReference>
<dbReference type="Gene3D" id="3.30.10.20">
    <property type="match status" value="1"/>
</dbReference>
<dbReference type="PROSITE" id="PS51178">
    <property type="entry name" value="PASTA"/>
    <property type="match status" value="1"/>
</dbReference>
<dbReference type="Proteomes" id="UP000029015">
    <property type="component" value="Unassembled WGS sequence"/>
</dbReference>
<feature type="compositionally biased region" description="Basic and acidic residues" evidence="1">
    <location>
        <begin position="96"/>
        <end position="112"/>
    </location>
</feature>
<dbReference type="KEGG" id="bact:AB656_01230"/>
<sequence>MTAGIRARGIVAVVGALTMILGLSGCGAQKTVPDVTGKNFTEATSALAKEGFAYEAQDGSGQPAVDGTVTEQDPKGGTKTDATKVKLTVRSSADAAQERAAQKRKEKAEKKAQQQNSPAPAEKSTSGGLTQTYAQSACDQRGQQEFPYGYKPHYMTAGAEPMWSPDSVMLQYKATVKNGYNAKRDVTVTCNVRGSNDHPEVFGWLAQ</sequence>
<dbReference type="STRING" id="1437605.AB656_01230"/>
<feature type="domain" description="PASTA" evidence="3">
    <location>
        <begin position="27"/>
        <end position="91"/>
    </location>
</feature>
<dbReference type="RefSeq" id="WP_033504581.1">
    <property type="nucleotide sequence ID" value="NZ_JDUR01000019.1"/>
</dbReference>
<dbReference type="PROSITE" id="PS50835">
    <property type="entry name" value="IG_LIKE"/>
    <property type="match status" value="1"/>
</dbReference>
<evidence type="ECO:0008006" key="6">
    <source>
        <dbReference type="Google" id="ProtNLM"/>
    </source>
</evidence>
<dbReference type="InterPro" id="IPR007110">
    <property type="entry name" value="Ig-like_dom"/>
</dbReference>
<feature type="region of interest" description="Disordered" evidence="1">
    <location>
        <begin position="57"/>
        <end position="129"/>
    </location>
</feature>
<dbReference type="CDD" id="cd06577">
    <property type="entry name" value="PASTA_pknB"/>
    <property type="match status" value="1"/>
</dbReference>
<keyword evidence="5" id="KW-1185">Reference proteome</keyword>
<feature type="domain" description="Ig-like" evidence="2">
    <location>
        <begin position="165"/>
        <end position="207"/>
    </location>
</feature>
<organism evidence="4 5">
    <name type="scientific">Bifidobacterium actinocoloniiforme DSM 22766</name>
    <dbReference type="NCBI Taxonomy" id="1437605"/>
    <lineage>
        <taxon>Bacteria</taxon>
        <taxon>Bacillati</taxon>
        <taxon>Actinomycetota</taxon>
        <taxon>Actinomycetes</taxon>
        <taxon>Bifidobacteriales</taxon>
        <taxon>Bifidobacteriaceae</taxon>
        <taxon>Bifidobacterium</taxon>
    </lineage>
</organism>
<dbReference type="PROSITE" id="PS51257">
    <property type="entry name" value="PROKAR_LIPOPROTEIN"/>
    <property type="match status" value="1"/>
</dbReference>
<dbReference type="PATRIC" id="fig|1437605.7.peg.254"/>
<dbReference type="EMBL" id="JGYK01000001">
    <property type="protein sequence ID" value="KFI39825.1"/>
    <property type="molecule type" value="Genomic_DNA"/>
</dbReference>
<name>A0A086YZX5_9BIFI</name>
<comment type="caution">
    <text evidence="4">The sequence shown here is derived from an EMBL/GenBank/DDBJ whole genome shotgun (WGS) entry which is preliminary data.</text>
</comment>
<accession>A0A086YZX5</accession>
<reference evidence="4 5" key="1">
    <citation type="submission" date="2014-03" db="EMBL/GenBank/DDBJ databases">
        <title>Genomics of Bifidobacteria.</title>
        <authorList>
            <person name="Ventura M."/>
            <person name="Milani C."/>
            <person name="Lugli G.A."/>
        </authorList>
    </citation>
    <scope>NUCLEOTIDE SEQUENCE [LARGE SCALE GENOMIC DNA]</scope>
    <source>
        <strain evidence="4 5">DSM 22766</strain>
    </source>
</reference>
<dbReference type="InterPro" id="IPR005543">
    <property type="entry name" value="PASTA_dom"/>
</dbReference>
<proteinExistence type="predicted"/>
<evidence type="ECO:0000313" key="5">
    <source>
        <dbReference type="Proteomes" id="UP000029015"/>
    </source>
</evidence>
<dbReference type="eggNOG" id="COG2815">
    <property type="taxonomic scope" value="Bacteria"/>
</dbReference>
<evidence type="ECO:0000256" key="1">
    <source>
        <dbReference type="SAM" id="MobiDB-lite"/>
    </source>
</evidence>